<evidence type="ECO:0008006" key="8">
    <source>
        <dbReference type="Google" id="ProtNLM"/>
    </source>
</evidence>
<feature type="region of interest" description="Disordered" evidence="5">
    <location>
        <begin position="673"/>
        <end position="693"/>
    </location>
</feature>
<gene>
    <name evidence="6" type="ORF">K443DRAFT_686087</name>
</gene>
<reference evidence="7" key="2">
    <citation type="submission" date="2015-01" db="EMBL/GenBank/DDBJ databases">
        <title>Evolutionary Origins and Diversification of the Mycorrhizal Mutualists.</title>
        <authorList>
            <consortium name="DOE Joint Genome Institute"/>
            <consortium name="Mycorrhizal Genomics Consortium"/>
            <person name="Kohler A."/>
            <person name="Kuo A."/>
            <person name="Nagy L.G."/>
            <person name="Floudas D."/>
            <person name="Copeland A."/>
            <person name="Barry K.W."/>
            <person name="Cichocki N."/>
            <person name="Veneault-Fourrey C."/>
            <person name="LaButti K."/>
            <person name="Lindquist E.A."/>
            <person name="Lipzen A."/>
            <person name="Lundell T."/>
            <person name="Morin E."/>
            <person name="Murat C."/>
            <person name="Riley R."/>
            <person name="Ohm R."/>
            <person name="Sun H."/>
            <person name="Tunlid A."/>
            <person name="Henrissat B."/>
            <person name="Grigoriev I.V."/>
            <person name="Hibbett D.S."/>
            <person name="Martin F."/>
        </authorList>
    </citation>
    <scope>NUCLEOTIDE SEQUENCE [LARGE SCALE GENOMIC DNA]</scope>
    <source>
        <strain evidence="7">LaAM-08-1</strain>
    </source>
</reference>
<dbReference type="PRINTS" id="PR00320">
    <property type="entry name" value="GPROTEINBRPT"/>
</dbReference>
<feature type="compositionally biased region" description="Low complexity" evidence="5">
    <location>
        <begin position="500"/>
        <end position="510"/>
    </location>
</feature>
<dbReference type="OrthoDB" id="2421129at2759"/>
<dbReference type="PANTHER" id="PTHR19862:SF14">
    <property type="entry name" value="WD REPEAT-CONTAINING PROTEIN 48"/>
    <property type="match status" value="1"/>
</dbReference>
<proteinExistence type="inferred from homology"/>
<dbReference type="InterPro" id="IPR001680">
    <property type="entry name" value="WD40_rpt"/>
</dbReference>
<feature type="region of interest" description="Disordered" evidence="5">
    <location>
        <begin position="906"/>
        <end position="949"/>
    </location>
</feature>
<dbReference type="STRING" id="1095629.A0A0C9X1C0"/>
<evidence type="ECO:0000313" key="7">
    <source>
        <dbReference type="Proteomes" id="UP000054477"/>
    </source>
</evidence>
<reference evidence="6 7" key="1">
    <citation type="submission" date="2014-04" db="EMBL/GenBank/DDBJ databases">
        <authorList>
            <consortium name="DOE Joint Genome Institute"/>
            <person name="Kuo A."/>
            <person name="Kohler A."/>
            <person name="Nagy L.G."/>
            <person name="Floudas D."/>
            <person name="Copeland A."/>
            <person name="Barry K.W."/>
            <person name="Cichocki N."/>
            <person name="Veneault-Fourrey C."/>
            <person name="LaButti K."/>
            <person name="Lindquist E.A."/>
            <person name="Lipzen A."/>
            <person name="Lundell T."/>
            <person name="Morin E."/>
            <person name="Murat C."/>
            <person name="Sun H."/>
            <person name="Tunlid A."/>
            <person name="Henrissat B."/>
            <person name="Grigoriev I.V."/>
            <person name="Hibbett D.S."/>
            <person name="Martin F."/>
            <person name="Nordberg H.P."/>
            <person name="Cantor M.N."/>
            <person name="Hua S.X."/>
        </authorList>
    </citation>
    <scope>NUCLEOTIDE SEQUENCE [LARGE SCALE GENOMIC DNA]</scope>
    <source>
        <strain evidence="6 7">LaAM-08-1</strain>
    </source>
</reference>
<dbReference type="SUPFAM" id="SSF50978">
    <property type="entry name" value="WD40 repeat-like"/>
    <property type="match status" value="1"/>
</dbReference>
<protein>
    <recommendedName>
        <fullName evidence="8">WD40 repeat-like protein</fullName>
    </recommendedName>
</protein>
<feature type="compositionally biased region" description="Polar residues" evidence="5">
    <location>
        <begin position="673"/>
        <end position="683"/>
    </location>
</feature>
<keyword evidence="2 4" id="KW-0853">WD repeat</keyword>
<evidence type="ECO:0000256" key="2">
    <source>
        <dbReference type="ARBA" id="ARBA00022574"/>
    </source>
</evidence>
<feature type="region of interest" description="Disordered" evidence="5">
    <location>
        <begin position="480"/>
        <end position="520"/>
    </location>
</feature>
<comment type="similarity">
    <text evidence="1">Belongs to the WD repeat WDR48 family.</text>
</comment>
<dbReference type="PANTHER" id="PTHR19862">
    <property type="entry name" value="WD REPEAT-CONTAINING PROTEIN 48"/>
    <property type="match status" value="1"/>
</dbReference>
<dbReference type="PROSITE" id="PS50294">
    <property type="entry name" value="WD_REPEATS_REGION"/>
    <property type="match status" value="3"/>
</dbReference>
<dbReference type="InterPro" id="IPR019775">
    <property type="entry name" value="WD40_repeat_CS"/>
</dbReference>
<feature type="region of interest" description="Disordered" evidence="5">
    <location>
        <begin position="771"/>
        <end position="817"/>
    </location>
</feature>
<dbReference type="Pfam" id="PF00400">
    <property type="entry name" value="WD40"/>
    <property type="match status" value="5"/>
</dbReference>
<dbReference type="Gene3D" id="2.130.10.10">
    <property type="entry name" value="YVTN repeat-like/Quinoprotein amine dehydrogenase"/>
    <property type="match status" value="2"/>
</dbReference>
<dbReference type="SMART" id="SM00320">
    <property type="entry name" value="WD40"/>
    <property type="match status" value="8"/>
</dbReference>
<dbReference type="Pfam" id="PF11816">
    <property type="entry name" value="DUF3337"/>
    <property type="match status" value="1"/>
</dbReference>
<feature type="region of interest" description="Disordered" evidence="5">
    <location>
        <begin position="964"/>
        <end position="984"/>
    </location>
</feature>
<feature type="repeat" description="WD" evidence="4">
    <location>
        <begin position="282"/>
        <end position="318"/>
    </location>
</feature>
<evidence type="ECO:0000313" key="6">
    <source>
        <dbReference type="EMBL" id="KIJ91376.1"/>
    </source>
</evidence>
<dbReference type="CDD" id="cd00200">
    <property type="entry name" value="WD40"/>
    <property type="match status" value="1"/>
</dbReference>
<dbReference type="PROSITE" id="PS00678">
    <property type="entry name" value="WD_REPEATS_1"/>
    <property type="match status" value="1"/>
</dbReference>
<dbReference type="HOGENOM" id="CLU_002197_1_0_1"/>
<evidence type="ECO:0000256" key="4">
    <source>
        <dbReference type="PROSITE-ProRule" id="PRU00221"/>
    </source>
</evidence>
<evidence type="ECO:0000256" key="1">
    <source>
        <dbReference type="ARBA" id="ARBA00006917"/>
    </source>
</evidence>
<accession>A0A0C9X1C0</accession>
<dbReference type="EMBL" id="KN839017">
    <property type="protein sequence ID" value="KIJ91376.1"/>
    <property type="molecule type" value="Genomic_DNA"/>
</dbReference>
<dbReference type="AlphaFoldDB" id="A0A0C9X1C0"/>
<feature type="repeat" description="WD" evidence="4">
    <location>
        <begin position="319"/>
        <end position="360"/>
    </location>
</feature>
<dbReference type="InterPro" id="IPR021772">
    <property type="entry name" value="WDR48/Bun107"/>
</dbReference>
<keyword evidence="7" id="KW-1185">Reference proteome</keyword>
<dbReference type="GO" id="GO:0000724">
    <property type="term" value="P:double-strand break repair via homologous recombination"/>
    <property type="evidence" value="ECO:0007669"/>
    <property type="project" value="TreeGrafter"/>
</dbReference>
<feature type="compositionally biased region" description="Low complexity" evidence="5">
    <location>
        <begin position="773"/>
        <end position="782"/>
    </location>
</feature>
<dbReference type="Proteomes" id="UP000054477">
    <property type="component" value="Unassembled WGS sequence"/>
</dbReference>
<name>A0A0C9X1C0_9AGAR</name>
<organism evidence="6 7">
    <name type="scientific">Laccaria amethystina LaAM-08-1</name>
    <dbReference type="NCBI Taxonomy" id="1095629"/>
    <lineage>
        <taxon>Eukaryota</taxon>
        <taxon>Fungi</taxon>
        <taxon>Dikarya</taxon>
        <taxon>Basidiomycota</taxon>
        <taxon>Agaricomycotina</taxon>
        <taxon>Agaricomycetes</taxon>
        <taxon>Agaricomycetidae</taxon>
        <taxon>Agaricales</taxon>
        <taxon>Agaricineae</taxon>
        <taxon>Hydnangiaceae</taxon>
        <taxon>Laccaria</taxon>
    </lineage>
</organism>
<dbReference type="InterPro" id="IPR020472">
    <property type="entry name" value="WD40_PAC1"/>
</dbReference>
<sequence length="1183" mass="129918">MAQARRRVSYVIPPPSESVPHLQLPSHGAIRLGSTGPLLTPLNVRTEVREPRARHPRHRLGVASLALDTSTTLLGKNGPQGILYSGGRDGLIISWDLGITTKKRKPTKPTRNGRWEVLTGWADNFVDEEGEDDEHVATDGDVLGEVKRRRASSVGKTPYDHEQQWETDLTAFEPGTHSQFRQCAQAHSDWVNDILLCNYNQTVVSASSDGTVKAWSPHSTSLSDPSIIGLHNDYVRCLAYCRDQNWVASGSFDRTIKLWDLNRTGTDPLITLNSVDSAVPKSSVYALATDPFGRTIASGSPERVVRLWDPRNGKRTGKLVGHTDNIRAILLSEDSKYLLTGSADASIKLWSLSSQRCLHTFTHHTDSVWSLFSTHPSFETFYSGDRSGLACRVDIEGCSHLSEGECIVLCNSSGDLSRSSPEAINKIVVMDDNVLWAASGTSRIKRWQIPQRRVTRVPTQPYIDTDVAQSPTLRRLAPMGDLTPEASIRSIGHGKPRRMSSAPSFRSTSSAQIPDRYPDTKLNGIPLESLVKLSSPNDPFTPYPSNRSRDPEVATLYSAASIMSVHQINRPSAQNAFAQSHASPLHSSRTDETMLPTNIARADYEERDIAADAVPISTRPDDVLHGDRGLVRSIILNDKIHALTVDTAGEVAVWDIVRATCLGRYTPEDVAAASQSGSLNGGNDEQERSPREALEAVRERIEGEAVVPTWCTADTKTGVLTIHLTERSFDAEIYADEVGFARDRHFDDDSKLNIGKWVLRNLFIGFIREEQQSRQTSSSSNSAEGPVGPSLSRSNSHHKPPSSPESPRQGPIRKASSSVVVCSPKMIPAIIPTISTTVRSSPLLAPLIPLNLHVREPSTVPQPPGASDATPTPGFHQRSRSGNVELSSSKIPLSTTKDDYFAARTRQHPTQGGMPSSPDDFSGWAGPSKTEPQTPSTPGGIMGRLKNFGGKITKRPVSDIASPLLATPSEVPPSPEGASPEVQPSPVQILLSKTLSPPITMDGPLHPLPQKTVLFIEEEASPSYMTVYRGAVLQTHQDVHVLEEAMPMWLIKYLLFNEIPIPTPLVKLSFVLLPWNKDPECEPLPELLNTTQSRLTANRNLRVCKLIHHVQEKLEQVSGSGPRPEAGNHSQSTIPRAEDLYEILCNDALLPLGMTLAAVRQYVWRQSAELVMHYRRKRRQPPV</sequence>
<evidence type="ECO:0000256" key="5">
    <source>
        <dbReference type="SAM" id="MobiDB-lite"/>
    </source>
</evidence>
<dbReference type="InterPro" id="IPR036322">
    <property type="entry name" value="WD40_repeat_dom_sf"/>
</dbReference>
<feature type="repeat" description="WD" evidence="4">
    <location>
        <begin position="228"/>
        <end position="262"/>
    </location>
</feature>
<feature type="region of interest" description="Disordered" evidence="5">
    <location>
        <begin position="855"/>
        <end position="887"/>
    </location>
</feature>
<dbReference type="GO" id="GO:0043130">
    <property type="term" value="F:ubiquitin binding"/>
    <property type="evidence" value="ECO:0007669"/>
    <property type="project" value="TreeGrafter"/>
</dbReference>
<keyword evidence="3" id="KW-0677">Repeat</keyword>
<dbReference type="InterPro" id="IPR015943">
    <property type="entry name" value="WD40/YVTN_repeat-like_dom_sf"/>
</dbReference>
<evidence type="ECO:0000256" key="3">
    <source>
        <dbReference type="ARBA" id="ARBA00022737"/>
    </source>
</evidence>
<dbReference type="PROSITE" id="PS50082">
    <property type="entry name" value="WD_REPEATS_2"/>
    <property type="match status" value="4"/>
</dbReference>
<dbReference type="InterPro" id="IPR051246">
    <property type="entry name" value="WDR48"/>
</dbReference>
<feature type="repeat" description="WD" evidence="4">
    <location>
        <begin position="184"/>
        <end position="216"/>
    </location>
</feature>